<keyword evidence="1" id="KW-0812">Transmembrane</keyword>
<accession>A0A430FRJ6</accession>
<feature type="transmembrane region" description="Helical" evidence="1">
    <location>
        <begin position="12"/>
        <end position="31"/>
    </location>
</feature>
<dbReference type="Proteomes" id="UP000287609">
    <property type="component" value="Unassembled WGS sequence"/>
</dbReference>
<keyword evidence="3" id="KW-1185">Reference proteome</keyword>
<dbReference type="RefSeq" id="WP_164515800.1">
    <property type="nucleotide sequence ID" value="NZ_QXGM01000001.1"/>
</dbReference>
<name>A0A430FRJ6_9BIFI</name>
<evidence type="ECO:0000313" key="3">
    <source>
        <dbReference type="Proteomes" id="UP000287609"/>
    </source>
</evidence>
<proteinExistence type="predicted"/>
<keyword evidence="1" id="KW-0472">Membrane</keyword>
<dbReference type="AlphaFoldDB" id="A0A430FRJ6"/>
<dbReference type="EMBL" id="QXGM01000001">
    <property type="protein sequence ID" value="RSX55473.1"/>
    <property type="molecule type" value="Genomic_DNA"/>
</dbReference>
<sequence length="53" mass="5611">MAASEFSEFVSIALFIAVVIALVGISVYLMCTPRKEKVASSSSETSQSGDPQQ</sequence>
<comment type="caution">
    <text evidence="2">The sequence shown here is derived from an EMBL/GenBank/DDBJ whole genome shotgun (WGS) entry which is preliminary data.</text>
</comment>
<evidence type="ECO:0000313" key="2">
    <source>
        <dbReference type="EMBL" id="RSX55473.1"/>
    </source>
</evidence>
<keyword evidence="1" id="KW-1133">Transmembrane helix</keyword>
<protein>
    <submittedName>
        <fullName evidence="2">Uncharacterized protein</fullName>
    </submittedName>
</protein>
<evidence type="ECO:0000256" key="1">
    <source>
        <dbReference type="SAM" id="Phobius"/>
    </source>
</evidence>
<reference evidence="2 3" key="1">
    <citation type="submission" date="2018-09" db="EMBL/GenBank/DDBJ databases">
        <title>Characterization of the phylogenetic diversity of five novel species belonging to the genus Bifidobacterium.</title>
        <authorList>
            <person name="Lugli G.A."/>
            <person name="Duranti S."/>
            <person name="Milani C."/>
        </authorList>
    </citation>
    <scope>NUCLEOTIDE SEQUENCE [LARGE SCALE GENOMIC DNA]</scope>
    <source>
        <strain evidence="2 3">2036B</strain>
    </source>
</reference>
<gene>
    <name evidence="2" type="ORF">D2E26_0036</name>
</gene>
<organism evidence="2 3">
    <name type="scientific">Bifidobacterium dolichotidis</name>
    <dbReference type="NCBI Taxonomy" id="2306976"/>
    <lineage>
        <taxon>Bacteria</taxon>
        <taxon>Bacillati</taxon>
        <taxon>Actinomycetota</taxon>
        <taxon>Actinomycetes</taxon>
        <taxon>Bifidobacteriales</taxon>
        <taxon>Bifidobacteriaceae</taxon>
        <taxon>Bifidobacterium</taxon>
    </lineage>
</organism>